<protein>
    <submittedName>
        <fullName evidence="4">Glycoside hydrolase family 16 protein</fullName>
    </submittedName>
</protein>
<dbReference type="GO" id="GO:0009251">
    <property type="term" value="P:glucan catabolic process"/>
    <property type="evidence" value="ECO:0007669"/>
    <property type="project" value="TreeGrafter"/>
</dbReference>
<keyword evidence="2" id="KW-0732">Signal</keyword>
<feature type="domain" description="GH16" evidence="3">
    <location>
        <begin position="53"/>
        <end position="316"/>
    </location>
</feature>
<evidence type="ECO:0000313" key="5">
    <source>
        <dbReference type="Proteomes" id="UP001218188"/>
    </source>
</evidence>
<gene>
    <name evidence="4" type="ORF">C8F04DRAFT_1326212</name>
</gene>
<feature type="chain" id="PRO_5042015491" evidence="2">
    <location>
        <begin position="19"/>
        <end position="380"/>
    </location>
</feature>
<keyword evidence="1" id="KW-0472">Membrane</keyword>
<dbReference type="PANTHER" id="PTHR10963">
    <property type="entry name" value="GLYCOSYL HYDROLASE-RELATED"/>
    <property type="match status" value="1"/>
</dbReference>
<reference evidence="4" key="1">
    <citation type="submission" date="2023-03" db="EMBL/GenBank/DDBJ databases">
        <title>Massive genome expansion in bonnet fungi (Mycena s.s.) driven by repeated elements and novel gene families across ecological guilds.</title>
        <authorList>
            <consortium name="Lawrence Berkeley National Laboratory"/>
            <person name="Harder C.B."/>
            <person name="Miyauchi S."/>
            <person name="Viragh M."/>
            <person name="Kuo A."/>
            <person name="Thoen E."/>
            <person name="Andreopoulos B."/>
            <person name="Lu D."/>
            <person name="Skrede I."/>
            <person name="Drula E."/>
            <person name="Henrissat B."/>
            <person name="Morin E."/>
            <person name="Kohler A."/>
            <person name="Barry K."/>
            <person name="LaButti K."/>
            <person name="Morin E."/>
            <person name="Salamov A."/>
            <person name="Lipzen A."/>
            <person name="Mereny Z."/>
            <person name="Hegedus B."/>
            <person name="Baldrian P."/>
            <person name="Stursova M."/>
            <person name="Weitz H."/>
            <person name="Taylor A."/>
            <person name="Grigoriev I.V."/>
            <person name="Nagy L.G."/>
            <person name="Martin F."/>
            <person name="Kauserud H."/>
        </authorList>
    </citation>
    <scope>NUCLEOTIDE SEQUENCE</scope>
    <source>
        <strain evidence="4">CBHHK200</strain>
    </source>
</reference>
<dbReference type="Pfam" id="PF26113">
    <property type="entry name" value="GH16_XgeA"/>
    <property type="match status" value="1"/>
</dbReference>
<dbReference type="InterPro" id="IPR050546">
    <property type="entry name" value="Glycosyl_Hydrlase_16"/>
</dbReference>
<dbReference type="SUPFAM" id="SSF49899">
    <property type="entry name" value="Concanavalin A-like lectins/glucanases"/>
    <property type="match status" value="1"/>
</dbReference>
<dbReference type="CDD" id="cd02181">
    <property type="entry name" value="GH16_fungal_Lam16A_glucanase"/>
    <property type="match status" value="1"/>
</dbReference>
<dbReference type="AlphaFoldDB" id="A0AAD6T2D8"/>
<feature type="transmembrane region" description="Helical" evidence="1">
    <location>
        <begin position="357"/>
        <end position="378"/>
    </location>
</feature>
<proteinExistence type="predicted"/>
<keyword evidence="4" id="KW-0378">Hydrolase</keyword>
<feature type="signal peptide" evidence="2">
    <location>
        <begin position="1"/>
        <end position="18"/>
    </location>
</feature>
<dbReference type="Proteomes" id="UP001218188">
    <property type="component" value="Unassembled WGS sequence"/>
</dbReference>
<evidence type="ECO:0000259" key="3">
    <source>
        <dbReference type="PROSITE" id="PS51762"/>
    </source>
</evidence>
<sequence length="380" mass="41266">MIHELFLLLSAAVQPSLAFPKLTGKDPLGLRAFTHIWPRHSATSNLATNSNGSDFLWLPQDEYSGPSFFDNFTFFTDSDPTSGTVHYVNQTLAFANGLAFFNETDGTVGMKGDDTTWLPEGQNRSSVRITSNPQYNTGLFILDLNRAPWGCGVWPAFWTLGGGQWPFTGEIDIILMHDNEHNQVTWHTGPGCTLLQEANYTGTVVGTNCDGNIPGNAGCGITEWSVASYGPVFDEQGGGVFAMKWDETGIAVWSFYRSAVPNDITIGSPDPANWGIPVASLAPEACDPLTNFVNHSIVFDITFCGDWAGNSYATSGCPGSCSTRLMDPTNFVNASWSINSLKVYKKQTITSTVSSAIALRVSVLWFSVSVLGSLVMYLSW</sequence>
<name>A0AAD6T2D8_9AGAR</name>
<keyword evidence="5" id="KW-1185">Reference proteome</keyword>
<accession>A0AAD6T2D8</accession>
<keyword evidence="1" id="KW-1133">Transmembrane helix</keyword>
<dbReference type="PANTHER" id="PTHR10963:SF24">
    <property type="entry name" value="GLYCOSIDASE C21B10.07-RELATED"/>
    <property type="match status" value="1"/>
</dbReference>
<evidence type="ECO:0000313" key="4">
    <source>
        <dbReference type="EMBL" id="KAJ7038173.1"/>
    </source>
</evidence>
<evidence type="ECO:0000256" key="1">
    <source>
        <dbReference type="SAM" id="Phobius"/>
    </source>
</evidence>
<dbReference type="InterPro" id="IPR013320">
    <property type="entry name" value="ConA-like_dom_sf"/>
</dbReference>
<dbReference type="GO" id="GO:0004553">
    <property type="term" value="F:hydrolase activity, hydrolyzing O-glycosyl compounds"/>
    <property type="evidence" value="ECO:0007669"/>
    <property type="project" value="InterPro"/>
</dbReference>
<dbReference type="Gene3D" id="2.60.120.200">
    <property type="match status" value="1"/>
</dbReference>
<organism evidence="4 5">
    <name type="scientific">Mycena alexandri</name>
    <dbReference type="NCBI Taxonomy" id="1745969"/>
    <lineage>
        <taxon>Eukaryota</taxon>
        <taxon>Fungi</taxon>
        <taxon>Dikarya</taxon>
        <taxon>Basidiomycota</taxon>
        <taxon>Agaricomycotina</taxon>
        <taxon>Agaricomycetes</taxon>
        <taxon>Agaricomycetidae</taxon>
        <taxon>Agaricales</taxon>
        <taxon>Marasmiineae</taxon>
        <taxon>Mycenaceae</taxon>
        <taxon>Mycena</taxon>
    </lineage>
</organism>
<evidence type="ECO:0000256" key="2">
    <source>
        <dbReference type="SAM" id="SignalP"/>
    </source>
</evidence>
<dbReference type="InterPro" id="IPR000757">
    <property type="entry name" value="Beta-glucanase-like"/>
</dbReference>
<dbReference type="PROSITE" id="PS51762">
    <property type="entry name" value="GH16_2"/>
    <property type="match status" value="1"/>
</dbReference>
<dbReference type="EMBL" id="JARJCM010000033">
    <property type="protein sequence ID" value="KAJ7038173.1"/>
    <property type="molecule type" value="Genomic_DNA"/>
</dbReference>
<keyword evidence="1" id="KW-0812">Transmembrane</keyword>
<comment type="caution">
    <text evidence="4">The sequence shown here is derived from an EMBL/GenBank/DDBJ whole genome shotgun (WGS) entry which is preliminary data.</text>
</comment>